<sequence length="123" mass="12431">MTPILPAALMAALALAACKTETGGGAVLPPAQGGAALVDGTYDLRAEACGDPASETRLTLAGESWRFYEARCTRSAVGTDGAVTLNCSSEGMTDTRAAGATMEGAALRLTDAGGTRLYQRCDG</sequence>
<dbReference type="AlphaFoldDB" id="A0A5C4R7K6"/>
<evidence type="ECO:0008006" key="4">
    <source>
        <dbReference type="Google" id="ProtNLM"/>
    </source>
</evidence>
<dbReference type="RefSeq" id="WP_139598384.1">
    <property type="nucleotide sequence ID" value="NZ_VDDC01000012.1"/>
</dbReference>
<proteinExistence type="predicted"/>
<evidence type="ECO:0000256" key="1">
    <source>
        <dbReference type="SAM" id="SignalP"/>
    </source>
</evidence>
<accession>A0A5C4R7K6</accession>
<gene>
    <name evidence="2" type="ORF">FHD67_08020</name>
</gene>
<keyword evidence="1" id="KW-0732">Signal</keyword>
<feature type="signal peptide" evidence="1">
    <location>
        <begin position="1"/>
        <end position="16"/>
    </location>
</feature>
<keyword evidence="3" id="KW-1185">Reference proteome</keyword>
<organism evidence="2 3">
    <name type="scientific">Paracoccus haeundaensis</name>
    <dbReference type="NCBI Taxonomy" id="225362"/>
    <lineage>
        <taxon>Bacteria</taxon>
        <taxon>Pseudomonadati</taxon>
        <taxon>Pseudomonadota</taxon>
        <taxon>Alphaproteobacteria</taxon>
        <taxon>Rhodobacterales</taxon>
        <taxon>Paracoccaceae</taxon>
        <taxon>Paracoccus</taxon>
    </lineage>
</organism>
<evidence type="ECO:0000313" key="2">
    <source>
        <dbReference type="EMBL" id="TNH39925.1"/>
    </source>
</evidence>
<comment type="caution">
    <text evidence="2">The sequence shown here is derived from an EMBL/GenBank/DDBJ whole genome shotgun (WGS) entry which is preliminary data.</text>
</comment>
<dbReference type="Proteomes" id="UP000304880">
    <property type="component" value="Unassembled WGS sequence"/>
</dbReference>
<feature type="chain" id="PRO_5022666595" description="Lipoprotein" evidence="1">
    <location>
        <begin position="17"/>
        <end position="123"/>
    </location>
</feature>
<name>A0A5C4R7K6_9RHOB</name>
<reference evidence="2 3" key="1">
    <citation type="submission" date="2019-06" db="EMBL/GenBank/DDBJ databases">
        <authorList>
            <person name="Li J."/>
        </authorList>
    </citation>
    <scope>NUCLEOTIDE SEQUENCE [LARGE SCALE GENOMIC DNA]</scope>
    <source>
        <strain evidence="2 3">CGMCC 1.8012</strain>
    </source>
</reference>
<dbReference type="EMBL" id="VDDC01000012">
    <property type="protein sequence ID" value="TNH39925.1"/>
    <property type="molecule type" value="Genomic_DNA"/>
</dbReference>
<protein>
    <recommendedName>
        <fullName evidence="4">Lipoprotein</fullName>
    </recommendedName>
</protein>
<evidence type="ECO:0000313" key="3">
    <source>
        <dbReference type="Proteomes" id="UP000304880"/>
    </source>
</evidence>